<name>A0A443ILR4_9BACI</name>
<keyword evidence="1" id="KW-0472">Membrane</keyword>
<dbReference type="Proteomes" id="UP000273811">
    <property type="component" value="Unassembled WGS sequence"/>
</dbReference>
<proteinExistence type="predicted"/>
<keyword evidence="1" id="KW-0812">Transmembrane</keyword>
<gene>
    <name evidence="2" type="ORF">D4N35_014185</name>
</gene>
<reference evidence="2" key="1">
    <citation type="submission" date="2018-12" db="EMBL/GenBank/DDBJ databases">
        <authorList>
            <person name="Sun L."/>
            <person name="Chen Z."/>
        </authorList>
    </citation>
    <scope>NUCLEOTIDE SEQUENCE [LARGE SCALE GENOMIC DNA]</scope>
    <source>
        <strain evidence="2">DSM 16012</strain>
    </source>
</reference>
<comment type="caution">
    <text evidence="2">The sequence shown here is derived from an EMBL/GenBank/DDBJ whole genome shotgun (WGS) entry which is preliminary data.</text>
</comment>
<feature type="transmembrane region" description="Helical" evidence="1">
    <location>
        <begin position="6"/>
        <end position="26"/>
    </location>
</feature>
<feature type="transmembrane region" description="Helical" evidence="1">
    <location>
        <begin position="38"/>
        <end position="60"/>
    </location>
</feature>
<keyword evidence="3" id="KW-1185">Reference proteome</keyword>
<dbReference type="AlphaFoldDB" id="A0A443ILR4"/>
<evidence type="ECO:0000256" key="1">
    <source>
        <dbReference type="SAM" id="Phobius"/>
    </source>
</evidence>
<evidence type="ECO:0000313" key="3">
    <source>
        <dbReference type="Proteomes" id="UP000273811"/>
    </source>
</evidence>
<dbReference type="OrthoDB" id="2939462at2"/>
<sequence>MIIILTGIALTISFIMALYLFSYSYIEAIRISNSDDKVEAGTFIFMSCMAFVFSGFTYVFM</sequence>
<evidence type="ECO:0000313" key="2">
    <source>
        <dbReference type="EMBL" id="RWR06320.1"/>
    </source>
</evidence>
<accession>A0A443ILR4</accession>
<keyword evidence="1" id="KW-1133">Transmembrane helix</keyword>
<dbReference type="EMBL" id="QYTU02000036">
    <property type="protein sequence ID" value="RWR06320.1"/>
    <property type="molecule type" value="Genomic_DNA"/>
</dbReference>
<organism evidence="2 3">
    <name type="scientific">Siminovitchia fortis</name>
    <dbReference type="NCBI Taxonomy" id="254758"/>
    <lineage>
        <taxon>Bacteria</taxon>
        <taxon>Bacillati</taxon>
        <taxon>Bacillota</taxon>
        <taxon>Bacilli</taxon>
        <taxon>Bacillales</taxon>
        <taxon>Bacillaceae</taxon>
        <taxon>Siminovitchia</taxon>
    </lineage>
</organism>
<protein>
    <submittedName>
        <fullName evidence="2">Uncharacterized protein</fullName>
    </submittedName>
</protein>